<dbReference type="InterPro" id="IPR001537">
    <property type="entry name" value="SpoU_MeTrfase"/>
</dbReference>
<dbReference type="Proteomes" id="UP000334019">
    <property type="component" value="Chromosome"/>
</dbReference>
<gene>
    <name evidence="6" type="ORF">GH723_08870</name>
</gene>
<dbReference type="InterPro" id="IPR051259">
    <property type="entry name" value="rRNA_Methyltransferase"/>
</dbReference>
<dbReference type="Gene3D" id="3.40.1280.10">
    <property type="match status" value="1"/>
</dbReference>
<dbReference type="EMBL" id="CP045851">
    <property type="protein sequence ID" value="QGG95200.1"/>
    <property type="molecule type" value="Genomic_DNA"/>
</dbReference>
<sequence length="297" mass="30020">MSVGPAVAPLAASNPRIRRLRRLSGRRSARSAEGAYLLEGPVLVAEALAALVPLDGIYAEPSALDPDLVQVAHAQSIPVHEVADGVLAGVTDTVTPRPILAVAPLVRTPAADVVDRAVAAHRPLLVLVDVRDPGNLGTLLRAAEASGVAGVLAAKGTVDPWSPKAVRSSAGAVLHVPVADGDDVGALLALLGDAGVRRLATVVEAGRPSEDADLAGTVALVLGGEAHGLPADVVAACDDRITIPMEGRAESLNVAMAGAVLAFEALRQRRAAGPGPSDRPASTDWTPGPSDDKVSGP</sequence>
<dbReference type="SUPFAM" id="SSF75217">
    <property type="entry name" value="alpha/beta knot"/>
    <property type="match status" value="1"/>
</dbReference>
<organism evidence="6 7">
    <name type="scientific">Actinomarinicola tropica</name>
    <dbReference type="NCBI Taxonomy" id="2789776"/>
    <lineage>
        <taxon>Bacteria</taxon>
        <taxon>Bacillati</taxon>
        <taxon>Actinomycetota</taxon>
        <taxon>Acidimicrobiia</taxon>
        <taxon>Acidimicrobiales</taxon>
        <taxon>Iamiaceae</taxon>
        <taxon>Actinomarinicola</taxon>
    </lineage>
</organism>
<dbReference type="GO" id="GO:0006396">
    <property type="term" value="P:RNA processing"/>
    <property type="evidence" value="ECO:0007669"/>
    <property type="project" value="InterPro"/>
</dbReference>
<evidence type="ECO:0000313" key="6">
    <source>
        <dbReference type="EMBL" id="QGG95200.1"/>
    </source>
</evidence>
<evidence type="ECO:0000256" key="3">
    <source>
        <dbReference type="ARBA" id="ARBA00022679"/>
    </source>
</evidence>
<dbReference type="PANTHER" id="PTHR43191">
    <property type="entry name" value="RRNA METHYLTRANSFERASE 3"/>
    <property type="match status" value="1"/>
</dbReference>
<keyword evidence="2 6" id="KW-0489">Methyltransferase</keyword>
<dbReference type="GO" id="GO:0032259">
    <property type="term" value="P:methylation"/>
    <property type="evidence" value="ECO:0007669"/>
    <property type="project" value="UniProtKB-KW"/>
</dbReference>
<feature type="region of interest" description="Disordered" evidence="4">
    <location>
        <begin position="270"/>
        <end position="297"/>
    </location>
</feature>
<dbReference type="PANTHER" id="PTHR43191:SF2">
    <property type="entry name" value="RRNA METHYLTRANSFERASE 3, MITOCHONDRIAL"/>
    <property type="match status" value="1"/>
</dbReference>
<dbReference type="GO" id="GO:0008173">
    <property type="term" value="F:RNA methyltransferase activity"/>
    <property type="evidence" value="ECO:0007669"/>
    <property type="project" value="InterPro"/>
</dbReference>
<accession>A0A5Q2RMS3</accession>
<evidence type="ECO:0000313" key="7">
    <source>
        <dbReference type="Proteomes" id="UP000334019"/>
    </source>
</evidence>
<evidence type="ECO:0000256" key="4">
    <source>
        <dbReference type="SAM" id="MobiDB-lite"/>
    </source>
</evidence>
<evidence type="ECO:0000256" key="2">
    <source>
        <dbReference type="ARBA" id="ARBA00022603"/>
    </source>
</evidence>
<dbReference type="SUPFAM" id="SSF55315">
    <property type="entry name" value="L30e-like"/>
    <property type="match status" value="1"/>
</dbReference>
<keyword evidence="3 6" id="KW-0808">Transferase</keyword>
<dbReference type="Pfam" id="PF22435">
    <property type="entry name" value="MRM3-like_sub_bind"/>
    <property type="match status" value="1"/>
</dbReference>
<dbReference type="KEGG" id="atq:GH723_08870"/>
<proteinExistence type="inferred from homology"/>
<reference evidence="6 7" key="1">
    <citation type="submission" date="2019-11" db="EMBL/GenBank/DDBJ databases">
        <authorList>
            <person name="He Y."/>
        </authorList>
    </citation>
    <scope>NUCLEOTIDE SEQUENCE [LARGE SCALE GENOMIC DNA]</scope>
    <source>
        <strain evidence="6 7">SCSIO 58843</strain>
    </source>
</reference>
<evidence type="ECO:0000259" key="5">
    <source>
        <dbReference type="SMART" id="SM00967"/>
    </source>
</evidence>
<dbReference type="GO" id="GO:0003723">
    <property type="term" value="F:RNA binding"/>
    <property type="evidence" value="ECO:0007669"/>
    <property type="project" value="InterPro"/>
</dbReference>
<name>A0A5Q2RMS3_9ACTN</name>
<dbReference type="InterPro" id="IPR029064">
    <property type="entry name" value="Ribosomal_eL30-like_sf"/>
</dbReference>
<dbReference type="InterPro" id="IPR013123">
    <property type="entry name" value="SpoU_subst-bd"/>
</dbReference>
<dbReference type="InterPro" id="IPR029028">
    <property type="entry name" value="Alpha/beta_knot_MTases"/>
</dbReference>
<feature type="domain" description="RNA 2-O ribose methyltransferase substrate binding" evidence="5">
    <location>
        <begin position="37"/>
        <end position="109"/>
    </location>
</feature>
<dbReference type="AlphaFoldDB" id="A0A5Q2RMS3"/>
<evidence type="ECO:0000256" key="1">
    <source>
        <dbReference type="ARBA" id="ARBA00007228"/>
    </source>
</evidence>
<dbReference type="GO" id="GO:0005737">
    <property type="term" value="C:cytoplasm"/>
    <property type="evidence" value="ECO:0007669"/>
    <property type="project" value="UniProtKB-ARBA"/>
</dbReference>
<dbReference type="Gene3D" id="3.30.1330.30">
    <property type="match status" value="1"/>
</dbReference>
<dbReference type="InterPro" id="IPR053888">
    <property type="entry name" value="MRM3-like_sub_bind"/>
</dbReference>
<dbReference type="SMART" id="SM00967">
    <property type="entry name" value="SpoU_sub_bind"/>
    <property type="match status" value="1"/>
</dbReference>
<dbReference type="Pfam" id="PF00588">
    <property type="entry name" value="SpoU_methylase"/>
    <property type="match status" value="1"/>
</dbReference>
<dbReference type="CDD" id="cd18095">
    <property type="entry name" value="SpoU-like_rRNA-MTase"/>
    <property type="match status" value="1"/>
</dbReference>
<comment type="similarity">
    <text evidence="1">Belongs to the class IV-like SAM-binding methyltransferase superfamily. RNA methyltransferase TrmH family.</text>
</comment>
<keyword evidence="7" id="KW-1185">Reference proteome</keyword>
<dbReference type="InterPro" id="IPR029026">
    <property type="entry name" value="tRNA_m1G_MTases_N"/>
</dbReference>
<protein>
    <submittedName>
        <fullName evidence="6">RNA methyltransferase</fullName>
    </submittedName>
</protein>